<dbReference type="Pfam" id="PF20696">
    <property type="entry name" value="UbiD_C"/>
    <property type="match status" value="1"/>
</dbReference>
<dbReference type="NCBIfam" id="TIGR00148">
    <property type="entry name" value="UbiD family decarboxylase"/>
    <property type="match status" value="1"/>
</dbReference>
<feature type="domain" description="3-octaprenyl-4-hydroxybenzoate carboxy-lyase-like Rift-related" evidence="1">
    <location>
        <begin position="248"/>
        <end position="365"/>
    </location>
</feature>
<dbReference type="InterPro" id="IPR049383">
    <property type="entry name" value="UbiD-like_N"/>
</dbReference>
<gene>
    <name evidence="4" type="ordered locus">AciX9_1402</name>
</gene>
<keyword evidence="5" id="KW-1185">Reference proteome</keyword>
<dbReference type="SUPFAM" id="SSF143968">
    <property type="entry name" value="UbiD C-terminal domain-like"/>
    <property type="match status" value="1"/>
</dbReference>
<dbReference type="KEGG" id="acm:AciX9_1402"/>
<dbReference type="InterPro" id="IPR048304">
    <property type="entry name" value="UbiD_Rift_dom"/>
</dbReference>
<evidence type="ECO:0000259" key="3">
    <source>
        <dbReference type="Pfam" id="PF20696"/>
    </source>
</evidence>
<dbReference type="PaxDb" id="1198114-AciX9_1402"/>
<protein>
    <submittedName>
        <fullName evidence="4">UbiD family decarboxylase</fullName>
    </submittedName>
</protein>
<dbReference type="PANTHER" id="PTHR30108">
    <property type="entry name" value="3-OCTAPRENYL-4-HYDROXYBENZOATE CARBOXY-LYASE-RELATED"/>
    <property type="match status" value="1"/>
</dbReference>
<accession>E8WW78</accession>
<dbReference type="STRING" id="1198114.AciX9_1402"/>
<dbReference type="OrthoDB" id="9809841at2"/>
<dbReference type="Gene3D" id="1.20.5.570">
    <property type="entry name" value="Single helix bin"/>
    <property type="match status" value="1"/>
</dbReference>
<dbReference type="GO" id="GO:0008694">
    <property type="term" value="F:4-hydroxy-3-polyprenylbenzoate decarboxylase activity"/>
    <property type="evidence" value="ECO:0007669"/>
    <property type="project" value="TreeGrafter"/>
</dbReference>
<dbReference type="RefSeq" id="WP_013579783.1">
    <property type="nucleotide sequence ID" value="NC_015064.1"/>
</dbReference>
<proteinExistence type="predicted"/>
<dbReference type="Pfam" id="PF20695">
    <property type="entry name" value="UbiD_N"/>
    <property type="match status" value="1"/>
</dbReference>
<dbReference type="GO" id="GO:0005829">
    <property type="term" value="C:cytosol"/>
    <property type="evidence" value="ECO:0007669"/>
    <property type="project" value="TreeGrafter"/>
</dbReference>
<dbReference type="SUPFAM" id="SSF50475">
    <property type="entry name" value="FMN-binding split barrel"/>
    <property type="match status" value="2"/>
</dbReference>
<dbReference type="EMBL" id="CP002480">
    <property type="protein sequence ID" value="ADW68461.1"/>
    <property type="molecule type" value="Genomic_DNA"/>
</dbReference>
<feature type="domain" description="3-octaprenyl-4-hydroxybenzoate carboxy-lyase-like C-terminal" evidence="3">
    <location>
        <begin position="371"/>
        <end position="493"/>
    </location>
</feature>
<dbReference type="InterPro" id="IPR049381">
    <property type="entry name" value="UbiD-like_C"/>
</dbReference>
<evidence type="ECO:0000313" key="5">
    <source>
        <dbReference type="Proteomes" id="UP000000343"/>
    </source>
</evidence>
<organism evidence="5">
    <name type="scientific">Granulicella tundricola (strain ATCC BAA-1859 / DSM 23138 / MP5ACTX9)</name>
    <dbReference type="NCBI Taxonomy" id="1198114"/>
    <lineage>
        <taxon>Bacteria</taxon>
        <taxon>Pseudomonadati</taxon>
        <taxon>Acidobacteriota</taxon>
        <taxon>Terriglobia</taxon>
        <taxon>Terriglobales</taxon>
        <taxon>Acidobacteriaceae</taxon>
        <taxon>Granulicella</taxon>
    </lineage>
</organism>
<dbReference type="Proteomes" id="UP000000343">
    <property type="component" value="Chromosome"/>
</dbReference>
<dbReference type="PANTHER" id="PTHR30108:SF17">
    <property type="entry name" value="FERULIC ACID DECARBOXYLASE 1"/>
    <property type="match status" value="1"/>
</dbReference>
<sequence>MAYKDLREWIARLDKADELVVIKEPVSPYLEMAEIADRAAKMPATATKGPGGPALLFENVTGHPGARVLMNQFGSERRMQLALEVPSLDDIAGRIRTLLHPPTPTGFMDKLKLLPMLAEVGSFFPKVIDKADAACKQVIHKGADVDLSKLPILTTWPQDGGPFITLPCVITRDSKSGKRNVGMYRMQVYDKQTTGMHWQRQKNAAEQLRDRLRASSEDATAAVDLMALTAGGTVAAPDLSSLNQQTITKIRGDRMEVAVAIGTDPATTFSAIVPAPPEIEEYLISGFLRQKPLELVKAETVDLEVPAHAEYILEGFVNLGELRTEGPFGDHTGFYTMQDEYPVFHLTAITHRKNPVYAATVVGKPPMEDAWMGKAVERIFLPLMQLTMPEIVDVNLPAAGVFHNLMIVSIRKSYAGHARKVMNGVWAMGQAMFTKCIIVVDEDCDVQDLNEVTLRTANNIDPERDIQFTLGPVDSLDHASRLPNFGSKMGIDATRKWAAEGFTRQWPPMLAMPKEVKAKVDALWPKLKIR</sequence>
<evidence type="ECO:0000259" key="2">
    <source>
        <dbReference type="Pfam" id="PF20695"/>
    </source>
</evidence>
<evidence type="ECO:0000313" key="4">
    <source>
        <dbReference type="EMBL" id="ADW68461.1"/>
    </source>
</evidence>
<dbReference type="eggNOG" id="COG0043">
    <property type="taxonomic scope" value="Bacteria"/>
</dbReference>
<dbReference type="Pfam" id="PF01977">
    <property type="entry name" value="UbiD"/>
    <property type="match status" value="2"/>
</dbReference>
<feature type="domain" description="3-octaprenyl-4-hydroxybenzoate carboxy-lyase-like N-terminal" evidence="2">
    <location>
        <begin position="10"/>
        <end position="92"/>
    </location>
</feature>
<dbReference type="HOGENOM" id="CLU_023348_4_1_0"/>
<evidence type="ECO:0000259" key="1">
    <source>
        <dbReference type="Pfam" id="PF01977"/>
    </source>
</evidence>
<feature type="domain" description="3-octaprenyl-4-hydroxybenzoate carboxy-lyase-like Rift-related" evidence="1">
    <location>
        <begin position="127"/>
        <end position="223"/>
    </location>
</feature>
<dbReference type="InterPro" id="IPR002830">
    <property type="entry name" value="UbiD"/>
</dbReference>
<dbReference type="GO" id="GO:0006744">
    <property type="term" value="P:ubiquinone biosynthetic process"/>
    <property type="evidence" value="ECO:0007669"/>
    <property type="project" value="TreeGrafter"/>
</dbReference>
<dbReference type="Gene3D" id="3.40.1670.10">
    <property type="entry name" value="UbiD C-terminal domain-like"/>
    <property type="match status" value="1"/>
</dbReference>
<reference evidence="5" key="1">
    <citation type="submission" date="2011-01" db="EMBL/GenBank/DDBJ databases">
        <title>Complete sequence of chromosome of Acidobacterium sp. MP5ACTX9.</title>
        <authorList>
            <consortium name="US DOE Joint Genome Institute"/>
            <person name="Lucas S."/>
            <person name="Copeland A."/>
            <person name="Lapidus A."/>
            <person name="Cheng J.-F."/>
            <person name="Goodwin L."/>
            <person name="Pitluck S."/>
            <person name="Teshima H."/>
            <person name="Detter J.C."/>
            <person name="Han C."/>
            <person name="Tapia R."/>
            <person name="Land M."/>
            <person name="Hauser L."/>
            <person name="Kyrpides N."/>
            <person name="Ivanova N."/>
            <person name="Ovchinnikova G."/>
            <person name="Pagani I."/>
            <person name="Rawat S.R."/>
            <person name="Mannisto M."/>
            <person name="Haggblom M.M."/>
            <person name="Woyke T."/>
        </authorList>
    </citation>
    <scope>NUCLEOTIDE SEQUENCE [LARGE SCALE GENOMIC DNA]</scope>
    <source>
        <strain evidence="5">MP5ACTX9</strain>
    </source>
</reference>
<name>E8WW78_GRATM</name>
<dbReference type="AlphaFoldDB" id="E8WW78"/>